<name>A0A9Q8VHK1_9HYPO</name>
<feature type="chain" id="PRO_5040321182" description="1-alkyl-2-acetylglycerophosphocholine esterase" evidence="6">
    <location>
        <begin position="18"/>
        <end position="609"/>
    </location>
</feature>
<dbReference type="OrthoDB" id="2363873at2759"/>
<dbReference type="Gene3D" id="3.40.50.1820">
    <property type="entry name" value="alpha/beta hydrolase"/>
    <property type="match status" value="1"/>
</dbReference>
<feature type="compositionally biased region" description="Basic and acidic residues" evidence="5">
    <location>
        <begin position="390"/>
        <end position="430"/>
    </location>
</feature>
<reference evidence="7" key="1">
    <citation type="submission" date="2021-11" db="EMBL/GenBank/DDBJ databases">
        <title>Purpureocillium_takamizusanense_genome.</title>
        <authorList>
            <person name="Nguyen N.-H."/>
        </authorList>
    </citation>
    <scope>NUCLEOTIDE SEQUENCE</scope>
    <source>
        <strain evidence="7">PT3</strain>
    </source>
</reference>
<feature type="region of interest" description="Disordered" evidence="5">
    <location>
        <begin position="465"/>
        <end position="495"/>
    </location>
</feature>
<organism evidence="7 8">
    <name type="scientific">Purpureocillium takamizusanense</name>
    <dbReference type="NCBI Taxonomy" id="2060973"/>
    <lineage>
        <taxon>Eukaryota</taxon>
        <taxon>Fungi</taxon>
        <taxon>Dikarya</taxon>
        <taxon>Ascomycota</taxon>
        <taxon>Pezizomycotina</taxon>
        <taxon>Sordariomycetes</taxon>
        <taxon>Hypocreomycetidae</taxon>
        <taxon>Hypocreales</taxon>
        <taxon>Ophiocordycipitaceae</taxon>
        <taxon>Purpureocillium</taxon>
    </lineage>
</organism>
<feature type="compositionally biased region" description="Low complexity" evidence="5">
    <location>
        <begin position="47"/>
        <end position="63"/>
    </location>
</feature>
<feature type="compositionally biased region" description="Low complexity" evidence="5">
    <location>
        <begin position="203"/>
        <end position="218"/>
    </location>
</feature>
<evidence type="ECO:0000256" key="4">
    <source>
        <dbReference type="ARBA" id="ARBA00023098"/>
    </source>
</evidence>
<evidence type="ECO:0000313" key="7">
    <source>
        <dbReference type="EMBL" id="UNI24902.1"/>
    </source>
</evidence>
<keyword evidence="2" id="KW-0378">Hydrolase</keyword>
<evidence type="ECO:0000256" key="1">
    <source>
        <dbReference type="ARBA" id="ARBA00013201"/>
    </source>
</evidence>
<keyword evidence="4" id="KW-0443">Lipid metabolism</keyword>
<dbReference type="GO" id="GO:0003847">
    <property type="term" value="F:1-alkyl-2-acetylglycerophosphocholine esterase activity"/>
    <property type="evidence" value="ECO:0007669"/>
    <property type="project" value="UniProtKB-EC"/>
</dbReference>
<dbReference type="InterPro" id="IPR029058">
    <property type="entry name" value="AB_hydrolase_fold"/>
</dbReference>
<dbReference type="RefSeq" id="XP_047848383.1">
    <property type="nucleotide sequence ID" value="XM_047992369.1"/>
</dbReference>
<keyword evidence="6" id="KW-0732">Signal</keyword>
<feature type="signal peptide" evidence="6">
    <location>
        <begin position="1"/>
        <end position="17"/>
    </location>
</feature>
<dbReference type="SUPFAM" id="SSF53474">
    <property type="entry name" value="alpha/beta-Hydrolases"/>
    <property type="match status" value="1"/>
</dbReference>
<feature type="compositionally biased region" description="Basic residues" evidence="5">
    <location>
        <begin position="157"/>
        <end position="168"/>
    </location>
</feature>
<dbReference type="AlphaFoldDB" id="A0A9Q8VHK1"/>
<feature type="region of interest" description="Disordered" evidence="5">
    <location>
        <begin position="36"/>
        <end position="67"/>
    </location>
</feature>
<accession>A0A9Q8VHK1</accession>
<feature type="compositionally biased region" description="Basic and acidic residues" evidence="5">
    <location>
        <begin position="169"/>
        <end position="180"/>
    </location>
</feature>
<protein>
    <recommendedName>
        <fullName evidence="1">1-alkyl-2-acetylglycerophosphocholine esterase</fullName>
        <ecNumber evidence="1">3.1.1.47</ecNumber>
    </recommendedName>
</protein>
<evidence type="ECO:0000256" key="5">
    <source>
        <dbReference type="SAM" id="MobiDB-lite"/>
    </source>
</evidence>
<evidence type="ECO:0000313" key="8">
    <source>
        <dbReference type="Proteomes" id="UP000829364"/>
    </source>
</evidence>
<feature type="region of interest" description="Disordered" evidence="5">
    <location>
        <begin position="385"/>
        <end position="430"/>
    </location>
</feature>
<keyword evidence="8" id="KW-1185">Reference proteome</keyword>
<dbReference type="GO" id="GO:0016042">
    <property type="term" value="P:lipid catabolic process"/>
    <property type="evidence" value="ECO:0007669"/>
    <property type="project" value="UniProtKB-KW"/>
</dbReference>
<dbReference type="GeneID" id="72072564"/>
<evidence type="ECO:0000256" key="2">
    <source>
        <dbReference type="ARBA" id="ARBA00022801"/>
    </source>
</evidence>
<feature type="compositionally biased region" description="Low complexity" evidence="5">
    <location>
        <begin position="465"/>
        <end position="487"/>
    </location>
</feature>
<evidence type="ECO:0000256" key="6">
    <source>
        <dbReference type="SAM" id="SignalP"/>
    </source>
</evidence>
<dbReference type="PANTHER" id="PTHR10272">
    <property type="entry name" value="PLATELET-ACTIVATING FACTOR ACETYLHYDROLASE"/>
    <property type="match status" value="1"/>
</dbReference>
<evidence type="ECO:0000256" key="3">
    <source>
        <dbReference type="ARBA" id="ARBA00022963"/>
    </source>
</evidence>
<gene>
    <name evidence="7" type="ORF">JDV02_010621</name>
</gene>
<dbReference type="EC" id="3.1.1.47" evidence="1"/>
<proteinExistence type="predicted"/>
<sequence>MLLPFLIPLLGISSAVLLPPPPGPYPVALAIAPLTDPSRRDDGSALPPSSSSSSSSSSSGSPGHDVPRRRILASVFVPLRAPPTSSSSSSSADDDKGSNKVPPIRCPCRLQTLPYMTPAVAASYGAQAVQYGLPEDLYARFEMQTCDPGFIPAPQRCHLRHSRRHGRRSGKDDTPVRRDTSNGNDTAINGDRDGDDCKTPPVDSNTTSSSNNNNSDASGRGGGGRQAQLIVLTPGLGESRLLYSALARALASTAGLPVVLLDHPFEALPGVEFPDGSVVPGVDVSADDEPALGRLVRVRVDDISFLLKNIPMLLAALPPPLRQHLEHHHHDLLSRPQSQSHARAIVIGHSLGGSAAIAALAHDPAAVLAAINLDGRVVEPAREVAPLGERQQHDARAERSTEVKKTKMKKTEIKKTERTEQERKKMKKQCDGYRPLVQLGRPSHRVEDPTWDASWPYLNCNYNSSSSKSTSKSTSNSSSVQSSHNSSITRNNTSCGPVVEYSLANTTHAAFTDRPLLLRGAWASLTDAQRGMAAGLVGGMAARRLEEVLLRGVVGRVLEVARGDDYRREGGDDRGRCGGGGGGGGDGEVLLGEIGRAYHEVEVVRSRAL</sequence>
<dbReference type="KEGG" id="ptkz:JDV02_010621"/>
<dbReference type="EMBL" id="CP086366">
    <property type="protein sequence ID" value="UNI24902.1"/>
    <property type="molecule type" value="Genomic_DNA"/>
</dbReference>
<feature type="region of interest" description="Disordered" evidence="5">
    <location>
        <begin position="150"/>
        <end position="225"/>
    </location>
</feature>
<keyword evidence="3" id="KW-0442">Lipid degradation</keyword>
<dbReference type="PANTHER" id="PTHR10272:SF14">
    <property type="entry name" value="PAF ACETYLHYDROLASE FAMILY PROTEIN"/>
    <property type="match status" value="1"/>
</dbReference>
<feature type="region of interest" description="Disordered" evidence="5">
    <location>
        <begin position="80"/>
        <end position="103"/>
    </location>
</feature>
<dbReference type="Proteomes" id="UP000829364">
    <property type="component" value="Chromosome 13"/>
</dbReference>